<evidence type="ECO:0000313" key="1">
    <source>
        <dbReference type="EMBL" id="BAL57661.1"/>
    </source>
</evidence>
<gene>
    <name evidence="1" type="ORF">HGMM_F51G12C30</name>
</gene>
<dbReference type="EMBL" id="AP011781">
    <property type="protein sequence ID" value="BAL57661.1"/>
    <property type="molecule type" value="Genomic_DNA"/>
</dbReference>
<proteinExistence type="predicted"/>
<name>H5SNC5_9DEIN</name>
<organism evidence="1">
    <name type="scientific">uncultured Deinococcota bacterium</name>
    <dbReference type="NCBI Taxonomy" id="179882"/>
    <lineage>
        <taxon>Bacteria</taxon>
        <taxon>Thermotogati</taxon>
        <taxon>Deinococcota</taxon>
        <taxon>environmental samples</taxon>
    </lineage>
</organism>
<dbReference type="AlphaFoldDB" id="H5SNC5"/>
<reference evidence="1" key="2">
    <citation type="journal article" date="2012" name="PLoS ONE">
        <title>A Deeply Branching Thermophilic Bacterium with an Ancient Acetyl-CoA Pathway Dominates a Subsurface Ecosystem.</title>
        <authorList>
            <person name="Takami H."/>
            <person name="Noguchi H."/>
            <person name="Takaki Y."/>
            <person name="Uchiyama I."/>
            <person name="Toyoda A."/>
            <person name="Nishi S."/>
            <person name="Chee G.-J."/>
            <person name="Arai W."/>
            <person name="Nunoura T."/>
            <person name="Itoh T."/>
            <person name="Hattori M."/>
            <person name="Takai K."/>
        </authorList>
    </citation>
    <scope>NUCLEOTIDE SEQUENCE</scope>
</reference>
<dbReference type="PANTHER" id="PTHR38433">
    <property type="match status" value="1"/>
</dbReference>
<protein>
    <submittedName>
        <fullName evidence="1">Hypothetical conserved protein</fullName>
    </submittedName>
</protein>
<reference evidence="1" key="1">
    <citation type="journal article" date="2005" name="Environ. Microbiol.">
        <title>Genetic and functional properties of uncultivated thermophilic crenarchaeotes from a subsurface gold mine as revealed by analysis of genome fragments.</title>
        <authorList>
            <person name="Nunoura T."/>
            <person name="Hirayama H."/>
            <person name="Takami H."/>
            <person name="Oida H."/>
            <person name="Nishi S."/>
            <person name="Shimamura S."/>
            <person name="Suzuki Y."/>
            <person name="Inagaki F."/>
            <person name="Takai K."/>
            <person name="Nealson K.H."/>
            <person name="Horikoshi K."/>
        </authorList>
    </citation>
    <scope>NUCLEOTIDE SEQUENCE</scope>
</reference>
<dbReference type="Pfam" id="PF07849">
    <property type="entry name" value="DUF1641"/>
    <property type="match status" value="1"/>
</dbReference>
<dbReference type="InterPro" id="IPR012440">
    <property type="entry name" value="DUF1641"/>
</dbReference>
<accession>H5SNC5</accession>
<dbReference type="PANTHER" id="PTHR38433:SF1">
    <property type="entry name" value="DUF1641 DOMAIN-CONTAINING PROTEIN"/>
    <property type="match status" value="1"/>
</dbReference>
<sequence length="203" mass="21883">METALTVEERLARIEEVLEKSGLGLLAQVGAGETLSENLGLLMDPKNLQLVSLLARFLDQAEALEKLAETLEKLDKSGALAFLGHLSENFGEGLGMLMEPQLLRLVSHGANALDLLSRIEPAAVGMMAGALQKGLAETFTPEVMQDPPRVGLAGLLRQLSDPEVQKALGVLFLLLKALGKAFGHMNEERKALEAMMAKMMPKK</sequence>